<dbReference type="EMBL" id="CYSF01000017">
    <property type="protein sequence ID" value="CUH85570.1"/>
    <property type="molecule type" value="Genomic_DNA"/>
</dbReference>
<protein>
    <recommendedName>
        <fullName evidence="3">Phosphoadenosine phosphosulfate reductase</fullName>
    </recommendedName>
</protein>
<evidence type="ECO:0000313" key="1">
    <source>
        <dbReference type="EMBL" id="CUH85570.1"/>
    </source>
</evidence>
<proteinExistence type="predicted"/>
<dbReference type="Proteomes" id="UP000051681">
    <property type="component" value="Unassembled WGS sequence"/>
</dbReference>
<gene>
    <name evidence="1" type="ORF">TM5383_02804</name>
</gene>
<accession>A0A0P1GS73</accession>
<organism evidence="1 2">
    <name type="scientific">Thalassovita mediterranea</name>
    <dbReference type="NCBI Taxonomy" id="340021"/>
    <lineage>
        <taxon>Bacteria</taxon>
        <taxon>Pseudomonadati</taxon>
        <taxon>Pseudomonadota</taxon>
        <taxon>Alphaproteobacteria</taxon>
        <taxon>Rhodobacterales</taxon>
        <taxon>Roseobacteraceae</taxon>
        <taxon>Thalassovita</taxon>
    </lineage>
</organism>
<evidence type="ECO:0008006" key="3">
    <source>
        <dbReference type="Google" id="ProtNLM"/>
    </source>
</evidence>
<reference evidence="1 2" key="1">
    <citation type="submission" date="2015-09" db="EMBL/GenBank/DDBJ databases">
        <authorList>
            <consortium name="Swine Surveillance"/>
        </authorList>
    </citation>
    <scope>NUCLEOTIDE SEQUENCE [LARGE SCALE GENOMIC DNA]</scope>
    <source>
        <strain evidence="1 2">CECT 8383</strain>
    </source>
</reference>
<name>A0A0P1GS73_9RHOB</name>
<dbReference type="OrthoDB" id="7840273at2"/>
<dbReference type="STRING" id="340021.TM5383_02804"/>
<dbReference type="AlphaFoldDB" id="A0A0P1GS73"/>
<sequence>MLDAPNPLDTPLNGLKKAEWLERYREVTEETGFFQPLGKRHVAGFVDEKPILLVTFETLAGIQSLSEEAQPLGWDFARALGWSHLSVVSDGDTWFRAPEIYGFFDRLIDDGFFEEFDRVVFYGAGPCGYAAAAYSVAAPGAHVLAVQPQATLDPRVTEWDPRFIEMRRTSFTDRFGYAPDMMDAAQQGYIVYDPREEFDAMHAALFTRRNVTKLRMPNMGSVLQSDLMSMEVLFPMIEAIGEGRFDEMEFARLLRARRDYPRYLRGLIARMDSAERPWMTALICQNVVKRMHAPRIQRRLNALESAARAGKIRIPGVEVAPETAPTTAPAKDAE</sequence>
<dbReference type="RefSeq" id="WP_058319643.1">
    <property type="nucleotide sequence ID" value="NZ_CYSF01000017.1"/>
</dbReference>
<keyword evidence="2" id="KW-1185">Reference proteome</keyword>
<evidence type="ECO:0000313" key="2">
    <source>
        <dbReference type="Proteomes" id="UP000051681"/>
    </source>
</evidence>